<name>A0A078AKN1_STYLE</name>
<dbReference type="EMBL" id="CCKQ01011368">
    <property type="protein sequence ID" value="CDW82920.1"/>
    <property type="molecule type" value="Genomic_DNA"/>
</dbReference>
<feature type="compositionally biased region" description="Basic and acidic residues" evidence="1">
    <location>
        <begin position="1323"/>
        <end position="1334"/>
    </location>
</feature>
<accession>A0A078AKN1</accession>
<keyword evidence="3" id="KW-1185">Reference proteome</keyword>
<feature type="compositionally biased region" description="Basic and acidic residues" evidence="1">
    <location>
        <begin position="234"/>
        <end position="246"/>
    </location>
</feature>
<dbReference type="Proteomes" id="UP000039865">
    <property type="component" value="Unassembled WGS sequence"/>
</dbReference>
<gene>
    <name evidence="2" type="primary">Contig1737.g1886</name>
    <name evidence="2" type="ORF">STYLEM_11957</name>
</gene>
<dbReference type="InParanoid" id="A0A078AKN1"/>
<protein>
    <submittedName>
        <fullName evidence="2">Uncharacterized protein</fullName>
    </submittedName>
</protein>
<evidence type="ECO:0000313" key="2">
    <source>
        <dbReference type="EMBL" id="CDW82920.1"/>
    </source>
</evidence>
<reference evidence="2 3" key="1">
    <citation type="submission" date="2014-06" db="EMBL/GenBank/DDBJ databases">
        <authorList>
            <person name="Swart Estienne"/>
        </authorList>
    </citation>
    <scope>NUCLEOTIDE SEQUENCE [LARGE SCALE GENOMIC DNA]</scope>
    <source>
        <strain evidence="2 3">130c</strain>
    </source>
</reference>
<evidence type="ECO:0000313" key="3">
    <source>
        <dbReference type="Proteomes" id="UP000039865"/>
    </source>
</evidence>
<feature type="compositionally biased region" description="Polar residues" evidence="1">
    <location>
        <begin position="219"/>
        <end position="233"/>
    </location>
</feature>
<feature type="region of interest" description="Disordered" evidence="1">
    <location>
        <begin position="201"/>
        <end position="254"/>
    </location>
</feature>
<proteinExistence type="predicted"/>
<sequence length="1551" mass="183788">MSKKRDKSSLLRKTEFKEDQENEEAVEFNLYNMKAKNEIELLEIFVGKNSSMTGEDFYMRAINAKFYDSHQIIDEIYGTSRHQDANGGYLKAQEKTEGKYSKESNTVFYYEQYKVVMLLDFSKSTSNIYQNQSKTYIEKMRESIEIFITNLLFRMENKYYQAKQELPKLHHRKSSIQEEVKMNPIDQLVNLGQITLNDIKEEQQSDISPKRSPVKRLFDNQSFKTQRSPNFNQEQKKSSDRLKENPNKGSAQESLEAEQFYEPVIHLSIVASGLPKNNQMRFIIHNMRVDETNLHELRKSMEQRLQVIEDLLAENYNNSANSEDNHEEYLQRHLLNSLCVFNLMPQKSKPLLILMTDSKSSLLGRQQNGKLDQLIQKLHYQDTKIITVDLGDENRVGDSFGYVNHVEHLKYLAYVTRGVHFDYQSLNKLAGMFNQEYQDSLRPRIMSTSFHSKNSKKDMKLSKINLKKSKFSQDLQNALGHNQLNQKAINLANFNHKVGLEPDLSEQDRVHPYLNSLQKLMFTRPCSYSKFLSTSEIQELVNYEERLIFENRISSDLVRKLRKDKNLFVNTSYSARDLLLNNLYVPIFRKENFSEYFIKCKSIIQMCSARSKLAFQFSKINLIQESANQNMSKSSRRPSISSIKDIEKYENHRLKVHYHHWWSSEILILCCLNQIEARLVRVKYKIVAQEEVINQMRREIGNKKVKGNQNKTSQLDFQMTNGYLNNNRLGGGSEGFSLLEQIQNFIESIRRIDKKHQLFEVLMSHTDRGFKYILQRQKDIKEKYKQDDLEQLLQQYSLNNNRSDSSNPQSIQRIQPGLFSQQSDHNVKVDENRLASKKSSKTRQLAKKKSALVDPQITQKQKVLLTNEEDFKNLLLQHQQKWLKLLKISLNQWPSIFHYQKLELLTHSNFKYEDINSMCQQMDNCYNPDFQISKVVFDLMNKLTTLTLEQGNYIQIFKEQKIDTDQKKRANDYQDEISNYGFCLIRVEWVACNMAIFHFGFYQVCSKIITSFMKNFDKKSNVSKKQHLMIKYREMRKKRRRSMRSCNISQDRSLRVKKYQTIYFMIKVYLKCQLMISKYLQFLINLNFIKNPFKFQLCPHLKQDSDQSTRDYHEDRNQTLTIEDELDNQDKQKFSSSIQNHNSHDSIHGHIQRSLEDALIEHRQPIKRLVFKSSFDKQKNISYHKNWIWKNDNKNNNKDFFEVVMRQRIKEGFYFVSKGCETDKYLFIKVLPAYKNKLSKKFNKYLNEDYNASGKIQTEPDTYILIQYLMYFDKEYEEKNKEKSCLKTELFMEQEQAYFYFTKSNNNPYQSNNSQNLLDRVKSDSMKKQGDRAGTDNSSSHGKDKKQNEVLNCVSDKSFFFELYEYIQSVDQFLFNNICTYHNIVKNSVLKLVNQPENPLIKGEVCYFKSLNVSKVKLRKRMQLELAIRQKMNLLRKDWQKNFEIEYPGLFGNNKQQEDEYGQSIDIFRQTQRPEGLDRPKSRRNSQHINHERIIEEASFVIQIEELLENSKLIKIESFDMPQIIFLKKCESLKEVSQISNLLIIGFDKIL</sequence>
<organism evidence="2 3">
    <name type="scientific">Stylonychia lemnae</name>
    <name type="common">Ciliate</name>
    <dbReference type="NCBI Taxonomy" id="5949"/>
    <lineage>
        <taxon>Eukaryota</taxon>
        <taxon>Sar</taxon>
        <taxon>Alveolata</taxon>
        <taxon>Ciliophora</taxon>
        <taxon>Intramacronucleata</taxon>
        <taxon>Spirotrichea</taxon>
        <taxon>Stichotrichia</taxon>
        <taxon>Sporadotrichida</taxon>
        <taxon>Oxytrichidae</taxon>
        <taxon>Stylonychinae</taxon>
        <taxon>Stylonychia</taxon>
    </lineage>
</organism>
<feature type="region of interest" description="Disordered" evidence="1">
    <location>
        <begin position="1323"/>
        <end position="1346"/>
    </location>
</feature>
<evidence type="ECO:0000256" key="1">
    <source>
        <dbReference type="SAM" id="MobiDB-lite"/>
    </source>
</evidence>